<reference evidence="1" key="1">
    <citation type="submission" date="2013-07" db="EMBL/GenBank/DDBJ databases">
        <title>The genome of an arbuscular mycorrhizal fungus provides insights into the evolution of the oldest plant symbiosis.</title>
        <authorList>
            <consortium name="DOE Joint Genome Institute"/>
            <person name="Tisserant E."/>
            <person name="Malbreil M."/>
            <person name="Kuo A."/>
            <person name="Kohler A."/>
            <person name="Symeonidi A."/>
            <person name="Balestrini R."/>
            <person name="Charron P."/>
            <person name="Duensing N."/>
            <person name="Frei-dit-Frey N."/>
            <person name="Gianinazzi-Pearson V."/>
            <person name="Gilbert B."/>
            <person name="Handa Y."/>
            <person name="Hijri M."/>
            <person name="Kaul R."/>
            <person name="Kawaguchi M."/>
            <person name="Krajinski F."/>
            <person name="Lammers P."/>
            <person name="Lapierre D."/>
            <person name="Masclaux F.G."/>
            <person name="Murat C."/>
            <person name="Morin E."/>
            <person name="Ndikumana S."/>
            <person name="Pagni M."/>
            <person name="Petitpierre D."/>
            <person name="Requena N."/>
            <person name="Rosikiewicz P."/>
            <person name="Riley R."/>
            <person name="Saito K."/>
            <person name="San Clemente H."/>
            <person name="Shapiro H."/>
            <person name="van Tuinen D."/>
            <person name="Becard G."/>
            <person name="Bonfante P."/>
            <person name="Paszkowski U."/>
            <person name="Shachar-Hill Y."/>
            <person name="Young J.P."/>
            <person name="Sanders I.R."/>
            <person name="Henrissat B."/>
            <person name="Rensing S.A."/>
            <person name="Grigoriev I.V."/>
            <person name="Corradi N."/>
            <person name="Roux C."/>
            <person name="Martin F."/>
        </authorList>
    </citation>
    <scope>NUCLEOTIDE SEQUENCE</scope>
    <source>
        <strain evidence="1">DAOM 197198</strain>
    </source>
</reference>
<sequence length="60" mass="6993">MYSGKKNSEKKELKVIDRFKKKKRKNSDWFEKKNKFPIKISLTGIGLDIQHGLADQATLN</sequence>
<name>U9SNG4_RHIID</name>
<organism evidence="1">
    <name type="scientific">Rhizophagus irregularis (strain DAOM 181602 / DAOM 197198 / MUCL 43194)</name>
    <name type="common">Arbuscular mycorrhizal fungus</name>
    <name type="synonym">Glomus intraradices</name>
    <dbReference type="NCBI Taxonomy" id="747089"/>
    <lineage>
        <taxon>Eukaryota</taxon>
        <taxon>Fungi</taxon>
        <taxon>Fungi incertae sedis</taxon>
        <taxon>Mucoromycota</taxon>
        <taxon>Glomeromycotina</taxon>
        <taxon>Glomeromycetes</taxon>
        <taxon>Glomerales</taxon>
        <taxon>Glomeraceae</taxon>
        <taxon>Rhizophagus</taxon>
    </lineage>
</organism>
<protein>
    <submittedName>
        <fullName evidence="1">Uncharacterized protein</fullName>
    </submittedName>
</protein>
<accession>U9SNG4</accession>
<dbReference type="AlphaFoldDB" id="U9SNG4"/>
<dbReference type="HOGENOM" id="CLU_2942982_0_0_1"/>
<dbReference type="EMBL" id="KI300276">
    <property type="protein sequence ID" value="ERZ96631.1"/>
    <property type="molecule type" value="Genomic_DNA"/>
</dbReference>
<evidence type="ECO:0000313" key="1">
    <source>
        <dbReference type="EMBL" id="ERZ96631.1"/>
    </source>
</evidence>
<proteinExistence type="predicted"/>
<gene>
    <name evidence="1" type="ORF">GLOINDRAFT_12410</name>
</gene>